<feature type="region of interest" description="Disordered" evidence="2">
    <location>
        <begin position="72"/>
        <end position="112"/>
    </location>
</feature>
<dbReference type="InterPro" id="IPR001387">
    <property type="entry name" value="Cro/C1-type_HTH"/>
</dbReference>
<dbReference type="GO" id="GO:0005829">
    <property type="term" value="C:cytosol"/>
    <property type="evidence" value="ECO:0007669"/>
    <property type="project" value="TreeGrafter"/>
</dbReference>
<dbReference type="Proteomes" id="UP000224915">
    <property type="component" value="Unassembled WGS sequence"/>
</dbReference>
<dbReference type="PANTHER" id="PTHR46797:SF1">
    <property type="entry name" value="METHYLPHOSPHONATE SYNTHASE"/>
    <property type="match status" value="1"/>
</dbReference>
<dbReference type="PANTHER" id="PTHR46797">
    <property type="entry name" value="HTH-TYPE TRANSCRIPTIONAL REGULATOR"/>
    <property type="match status" value="1"/>
</dbReference>
<dbReference type="Pfam" id="PF01381">
    <property type="entry name" value="HTH_3"/>
    <property type="match status" value="1"/>
</dbReference>
<dbReference type="Gene3D" id="1.10.260.40">
    <property type="entry name" value="lambda repressor-like DNA-binding domains"/>
    <property type="match status" value="1"/>
</dbReference>
<dbReference type="OrthoDB" id="3255837at2"/>
<accession>A0A2A9CVT3</accession>
<name>A0A2A9CVT3_9MICO</name>
<dbReference type="RefSeq" id="WP_098467786.1">
    <property type="nucleotide sequence ID" value="NZ_PDJD01000001.1"/>
</dbReference>
<evidence type="ECO:0000313" key="5">
    <source>
        <dbReference type="Proteomes" id="UP000224915"/>
    </source>
</evidence>
<dbReference type="SUPFAM" id="SSF47413">
    <property type="entry name" value="lambda repressor-like DNA-binding domains"/>
    <property type="match status" value="1"/>
</dbReference>
<keyword evidence="5" id="KW-1185">Reference proteome</keyword>
<dbReference type="SMART" id="SM00530">
    <property type="entry name" value="HTH_XRE"/>
    <property type="match status" value="1"/>
</dbReference>
<dbReference type="GO" id="GO:0003677">
    <property type="term" value="F:DNA binding"/>
    <property type="evidence" value="ECO:0007669"/>
    <property type="project" value="UniProtKB-KW"/>
</dbReference>
<dbReference type="CDD" id="cd00093">
    <property type="entry name" value="HTH_XRE"/>
    <property type="match status" value="1"/>
</dbReference>
<gene>
    <name evidence="4" type="ORF">ATL40_0066</name>
</gene>
<reference evidence="4 5" key="1">
    <citation type="submission" date="2017-10" db="EMBL/GenBank/DDBJ databases">
        <title>Sequencing the genomes of 1000 actinobacteria strains.</title>
        <authorList>
            <person name="Klenk H.-P."/>
        </authorList>
    </citation>
    <scope>NUCLEOTIDE SEQUENCE [LARGE SCALE GENOMIC DNA]</scope>
    <source>
        <strain evidence="4 5">DSM 21801</strain>
    </source>
</reference>
<evidence type="ECO:0000313" key="4">
    <source>
        <dbReference type="EMBL" id="PFG18528.1"/>
    </source>
</evidence>
<evidence type="ECO:0000259" key="3">
    <source>
        <dbReference type="PROSITE" id="PS50943"/>
    </source>
</evidence>
<dbReference type="EMBL" id="PDJD01000001">
    <property type="protein sequence ID" value="PFG18528.1"/>
    <property type="molecule type" value="Genomic_DNA"/>
</dbReference>
<comment type="caution">
    <text evidence="4">The sequence shown here is derived from an EMBL/GenBank/DDBJ whole genome shotgun (WGS) entry which is preliminary data.</text>
</comment>
<dbReference type="AlphaFoldDB" id="A0A2A9CVT3"/>
<sequence length="159" mass="17742">MAGSPKTGDLEVGRRIVARREELGLSRRALAEATDLSYPYVAQIETGYRLPSSRHQATLARALGLTLDELFGFDEPGEAEPPRRQDVRRRPERERDYRPLESDRNGVRQRGPTTAEAIDIAAEALEALPASVRLEALSRLQLRIVTGVAQEEARRRGGR</sequence>
<dbReference type="PROSITE" id="PS50943">
    <property type="entry name" value="HTH_CROC1"/>
    <property type="match status" value="1"/>
</dbReference>
<dbReference type="InterPro" id="IPR050807">
    <property type="entry name" value="TransReg_Diox_bact_type"/>
</dbReference>
<keyword evidence="1 4" id="KW-0238">DNA-binding</keyword>
<evidence type="ECO:0000256" key="1">
    <source>
        <dbReference type="ARBA" id="ARBA00023125"/>
    </source>
</evidence>
<feature type="domain" description="HTH cro/C1-type" evidence="3">
    <location>
        <begin position="16"/>
        <end position="70"/>
    </location>
</feature>
<feature type="compositionally biased region" description="Basic and acidic residues" evidence="2">
    <location>
        <begin position="80"/>
        <end position="106"/>
    </location>
</feature>
<dbReference type="GO" id="GO:0003700">
    <property type="term" value="F:DNA-binding transcription factor activity"/>
    <property type="evidence" value="ECO:0007669"/>
    <property type="project" value="TreeGrafter"/>
</dbReference>
<organism evidence="4 5">
    <name type="scientific">Serinibacter salmoneus</name>
    <dbReference type="NCBI Taxonomy" id="556530"/>
    <lineage>
        <taxon>Bacteria</taxon>
        <taxon>Bacillati</taxon>
        <taxon>Actinomycetota</taxon>
        <taxon>Actinomycetes</taxon>
        <taxon>Micrococcales</taxon>
        <taxon>Beutenbergiaceae</taxon>
        <taxon>Serinibacter</taxon>
    </lineage>
</organism>
<dbReference type="InterPro" id="IPR010982">
    <property type="entry name" value="Lambda_DNA-bd_dom_sf"/>
</dbReference>
<protein>
    <submittedName>
        <fullName evidence="4">DNA-binding XRE family transcriptional regulator</fullName>
    </submittedName>
</protein>
<proteinExistence type="predicted"/>
<evidence type="ECO:0000256" key="2">
    <source>
        <dbReference type="SAM" id="MobiDB-lite"/>
    </source>
</evidence>